<dbReference type="Gene3D" id="3.10.290.10">
    <property type="entry name" value="RNA-binding S4 domain"/>
    <property type="match status" value="1"/>
</dbReference>
<dbReference type="SMART" id="SM00363">
    <property type="entry name" value="S4"/>
    <property type="match status" value="1"/>
</dbReference>
<evidence type="ECO:0000256" key="2">
    <source>
        <dbReference type="ARBA" id="ARBA00023274"/>
    </source>
</evidence>
<dbReference type="PANTHER" id="PTHR11831:SF30">
    <property type="entry name" value="SMALL RIBOSOMAL SUBUNIT PROTEIN US4M"/>
    <property type="match status" value="1"/>
</dbReference>
<keyword evidence="5" id="KW-0496">Mitochondrion</keyword>
<gene>
    <name evidence="5" type="ORF">PLBR_LOCUS59</name>
</gene>
<dbReference type="Gene3D" id="1.10.1050.10">
    <property type="entry name" value="Ribosomal Protein S4 Delta 41, Chain A, domain 1"/>
    <property type="match status" value="1"/>
</dbReference>
<feature type="domain" description="RNA-binding S4" evidence="4">
    <location>
        <begin position="68"/>
        <end position="126"/>
    </location>
</feature>
<comment type="similarity">
    <text evidence="1">Belongs to the universal ribosomal protein uS4 family.</text>
</comment>
<organism evidence="5">
    <name type="scientific">Plasmodiophora brassicae</name>
    <name type="common">Clubroot disease agent</name>
    <dbReference type="NCBI Taxonomy" id="37360"/>
    <lineage>
        <taxon>Eukaryota</taxon>
        <taxon>Sar</taxon>
        <taxon>Rhizaria</taxon>
        <taxon>Endomyxa</taxon>
        <taxon>Phytomyxea</taxon>
        <taxon>Plasmodiophorida</taxon>
        <taxon>Plasmodiophoridae</taxon>
        <taxon>Plasmodiophora</taxon>
    </lineage>
</organism>
<name>A0A3P3YWC2_PLABS</name>
<geneLocation type="mitochondrion" evidence="5"/>
<keyword evidence="2" id="KW-0687">Ribonucleoprotein</keyword>
<protein>
    <submittedName>
        <fullName evidence="5">8a45a820-54a6-4e43-bc8c-6061ab007095-CDS</fullName>
    </submittedName>
</protein>
<dbReference type="SUPFAM" id="SSF55174">
    <property type="entry name" value="Alpha-L RNA-binding motif"/>
    <property type="match status" value="1"/>
</dbReference>
<keyword evidence="3" id="KW-0694">RNA-binding</keyword>
<dbReference type="GO" id="GO:0015935">
    <property type="term" value="C:small ribosomal subunit"/>
    <property type="evidence" value="ECO:0007669"/>
    <property type="project" value="TreeGrafter"/>
</dbReference>
<dbReference type="Pfam" id="PF01479">
    <property type="entry name" value="S4"/>
    <property type="match status" value="1"/>
</dbReference>
<dbReference type="CDD" id="cd00165">
    <property type="entry name" value="S4"/>
    <property type="match status" value="1"/>
</dbReference>
<proteinExistence type="inferred from homology"/>
<dbReference type="PANTHER" id="PTHR11831">
    <property type="entry name" value="30S 40S RIBOSOMAL PROTEIN"/>
    <property type="match status" value="1"/>
</dbReference>
<accession>A0A3P3YWC2</accession>
<dbReference type="InterPro" id="IPR036986">
    <property type="entry name" value="S4_RNA-bd_sf"/>
</dbReference>
<evidence type="ECO:0000256" key="3">
    <source>
        <dbReference type="PROSITE-ProRule" id="PRU00182"/>
    </source>
</evidence>
<dbReference type="EMBL" id="LS992577">
    <property type="protein sequence ID" value="SYZ47134.1"/>
    <property type="molecule type" value="Genomic_DNA"/>
</dbReference>
<dbReference type="GO" id="GO:0019843">
    <property type="term" value="F:rRNA binding"/>
    <property type="evidence" value="ECO:0007669"/>
    <property type="project" value="InterPro"/>
</dbReference>
<dbReference type="AlphaFoldDB" id="A0A3P3YWC2"/>
<dbReference type="InterPro" id="IPR022801">
    <property type="entry name" value="Ribosomal_uS4"/>
</dbReference>
<evidence type="ECO:0000313" key="5">
    <source>
        <dbReference type="EMBL" id="SYZ47134.1"/>
    </source>
</evidence>
<dbReference type="GO" id="GO:0042274">
    <property type="term" value="P:ribosomal small subunit biogenesis"/>
    <property type="evidence" value="ECO:0007669"/>
    <property type="project" value="TreeGrafter"/>
</dbReference>
<dbReference type="PROSITE" id="PS50889">
    <property type="entry name" value="S4"/>
    <property type="match status" value="1"/>
</dbReference>
<evidence type="ECO:0000256" key="1">
    <source>
        <dbReference type="ARBA" id="ARBA00007465"/>
    </source>
</evidence>
<dbReference type="InterPro" id="IPR002942">
    <property type="entry name" value="S4_RNA-bd"/>
</dbReference>
<sequence>MKRIKYFKFKFRDISKEIYLRKSYFRLLKTKHILRFFIGGLKQRQLARIYKIIYSKRLFLTFLTKLEYRIEFILIKAGFVLTGKQARQLISHKHVIVNGQRTQFCNLHIKTFDIISLESVVFSKYKRKLVSSFFKTPGFFGYLRRRGIKKKLTVQRMFIYAKFQFFCETNYKIFTMVFVRKLNLHKISSSQVLLMYGWWRIRFLF</sequence>
<reference evidence="5" key="1">
    <citation type="submission" date="2018-05" db="EMBL/GenBank/DDBJ databases">
        <authorList>
            <person name="Fogelqvist J."/>
        </authorList>
    </citation>
    <scope>NUCLEOTIDE SEQUENCE [LARGE SCALE GENOMIC DNA]</scope>
</reference>
<evidence type="ECO:0000259" key="4">
    <source>
        <dbReference type="SMART" id="SM00363"/>
    </source>
</evidence>
<dbReference type="GO" id="GO:0003735">
    <property type="term" value="F:structural constituent of ribosome"/>
    <property type="evidence" value="ECO:0007669"/>
    <property type="project" value="TreeGrafter"/>
</dbReference>